<keyword evidence="1" id="KW-0677">Repeat</keyword>
<gene>
    <name evidence="6" type="ORF">RUM43_005039</name>
    <name evidence="5" type="ORF">RUM44_005671</name>
</gene>
<dbReference type="PRINTS" id="PR01415">
    <property type="entry name" value="ANKYRIN"/>
</dbReference>
<dbReference type="InterPro" id="IPR002110">
    <property type="entry name" value="Ankyrin_rpt"/>
</dbReference>
<sequence length="228" mass="25154">MNFVPTNSQRSEEKYITNETSSTHSPWNALKNGFRKSAFLPYKPSVTVLTNLQRGNTKAQTPVIEAEELNFHQRAAQGDLTIKDVEQEPDIDIVDENGMTPLMWASAYGQYPIVEALLQSSAKVDIENPHGQTALLFAAYGGYHEVVRLLLSNSADVNHRDESGNTALIYATTGNNPHTTNELLLNNADFSIVNIYGDSAYSVAVKKQNFVVQQVIENHLIALLTGSC</sequence>
<dbReference type="Gene3D" id="1.25.40.20">
    <property type="entry name" value="Ankyrin repeat-containing domain"/>
    <property type="match status" value="1"/>
</dbReference>
<dbReference type="PROSITE" id="PS50297">
    <property type="entry name" value="ANK_REP_REGION"/>
    <property type="match status" value="2"/>
</dbReference>
<dbReference type="Pfam" id="PF12796">
    <property type="entry name" value="Ank_2"/>
    <property type="match status" value="1"/>
</dbReference>
<dbReference type="GO" id="GO:0010468">
    <property type="term" value="P:regulation of gene expression"/>
    <property type="evidence" value="ECO:0007669"/>
    <property type="project" value="TreeGrafter"/>
</dbReference>
<organism evidence="6 8">
    <name type="scientific">Polyplax serrata</name>
    <name type="common">Common mouse louse</name>
    <dbReference type="NCBI Taxonomy" id="468196"/>
    <lineage>
        <taxon>Eukaryota</taxon>
        <taxon>Metazoa</taxon>
        <taxon>Ecdysozoa</taxon>
        <taxon>Arthropoda</taxon>
        <taxon>Hexapoda</taxon>
        <taxon>Insecta</taxon>
        <taxon>Pterygota</taxon>
        <taxon>Neoptera</taxon>
        <taxon>Paraneoptera</taxon>
        <taxon>Psocodea</taxon>
        <taxon>Troctomorpha</taxon>
        <taxon>Phthiraptera</taxon>
        <taxon>Anoplura</taxon>
        <taxon>Polyplacidae</taxon>
        <taxon>Polyplax</taxon>
    </lineage>
</organism>
<dbReference type="SMART" id="SM00248">
    <property type="entry name" value="ANK"/>
    <property type="match status" value="3"/>
</dbReference>
<protein>
    <submittedName>
        <fullName evidence="6">Uncharacterized protein</fullName>
    </submittedName>
</protein>
<feature type="repeat" description="ANK" evidence="3">
    <location>
        <begin position="130"/>
        <end position="162"/>
    </location>
</feature>
<evidence type="ECO:0000313" key="6">
    <source>
        <dbReference type="EMBL" id="KAK6643529.1"/>
    </source>
</evidence>
<keyword evidence="7" id="KW-1185">Reference proteome</keyword>
<name>A0AAN8SCI2_POLSC</name>
<evidence type="ECO:0000313" key="7">
    <source>
        <dbReference type="Proteomes" id="UP001359485"/>
    </source>
</evidence>
<dbReference type="EMBL" id="JAWJWF010000009">
    <property type="protein sequence ID" value="KAK6630120.1"/>
    <property type="molecule type" value="Genomic_DNA"/>
</dbReference>
<evidence type="ECO:0000256" key="3">
    <source>
        <dbReference type="PROSITE-ProRule" id="PRU00023"/>
    </source>
</evidence>
<dbReference type="PROSITE" id="PS50088">
    <property type="entry name" value="ANK_REPEAT"/>
    <property type="match status" value="2"/>
</dbReference>
<dbReference type="PANTHER" id="PTHR24124">
    <property type="entry name" value="ANKYRIN REPEAT FAMILY A"/>
    <property type="match status" value="1"/>
</dbReference>
<keyword evidence="2 3" id="KW-0040">ANK repeat</keyword>
<evidence type="ECO:0000313" key="5">
    <source>
        <dbReference type="EMBL" id="KAK6630120.1"/>
    </source>
</evidence>
<comment type="caution">
    <text evidence="6">The sequence shown here is derived from an EMBL/GenBank/DDBJ whole genome shotgun (WGS) entry which is preliminary data.</text>
</comment>
<feature type="region of interest" description="Disordered" evidence="4">
    <location>
        <begin position="1"/>
        <end position="22"/>
    </location>
</feature>
<dbReference type="Proteomes" id="UP001359485">
    <property type="component" value="Unassembled WGS sequence"/>
</dbReference>
<feature type="repeat" description="ANK" evidence="3">
    <location>
        <begin position="97"/>
        <end position="129"/>
    </location>
</feature>
<reference evidence="6 8" key="1">
    <citation type="submission" date="2023-10" db="EMBL/GenBank/DDBJ databases">
        <title>Genomes of two closely related lineages of the louse Polyplax serrata with different host specificities.</title>
        <authorList>
            <person name="Martinu J."/>
            <person name="Tarabai H."/>
            <person name="Stefka J."/>
            <person name="Hypsa V."/>
        </authorList>
    </citation>
    <scope>NUCLEOTIDE SEQUENCE [LARGE SCALE GENOMIC DNA]</scope>
    <source>
        <strain evidence="5">98ZLc_SE</strain>
        <strain evidence="6">HR10_N</strain>
    </source>
</reference>
<proteinExistence type="predicted"/>
<dbReference type="EMBL" id="JAWJWE010000002">
    <property type="protein sequence ID" value="KAK6643529.1"/>
    <property type="molecule type" value="Genomic_DNA"/>
</dbReference>
<accession>A0AAN8SCI2</accession>
<dbReference type="PANTHER" id="PTHR24124:SF15">
    <property type="entry name" value="LP07441P"/>
    <property type="match status" value="1"/>
</dbReference>
<evidence type="ECO:0000313" key="8">
    <source>
        <dbReference type="Proteomes" id="UP001372834"/>
    </source>
</evidence>
<evidence type="ECO:0000256" key="1">
    <source>
        <dbReference type="ARBA" id="ARBA00022737"/>
    </source>
</evidence>
<dbReference type="AlphaFoldDB" id="A0AAN8SCI2"/>
<evidence type="ECO:0000256" key="4">
    <source>
        <dbReference type="SAM" id="MobiDB-lite"/>
    </source>
</evidence>
<dbReference type="SUPFAM" id="SSF48403">
    <property type="entry name" value="Ankyrin repeat"/>
    <property type="match status" value="1"/>
</dbReference>
<dbReference type="Proteomes" id="UP001372834">
    <property type="component" value="Unassembled WGS sequence"/>
</dbReference>
<evidence type="ECO:0000256" key="2">
    <source>
        <dbReference type="ARBA" id="ARBA00023043"/>
    </source>
</evidence>
<dbReference type="InterPro" id="IPR036770">
    <property type="entry name" value="Ankyrin_rpt-contain_sf"/>
</dbReference>
<dbReference type="GO" id="GO:0005634">
    <property type="term" value="C:nucleus"/>
    <property type="evidence" value="ECO:0007669"/>
    <property type="project" value="TreeGrafter"/>
</dbReference>